<dbReference type="Pfam" id="PF00459">
    <property type="entry name" value="Inositol_P"/>
    <property type="match status" value="1"/>
</dbReference>
<dbReference type="GO" id="GO:0008934">
    <property type="term" value="F:inositol monophosphate 1-phosphatase activity"/>
    <property type="evidence" value="ECO:0007669"/>
    <property type="project" value="TreeGrafter"/>
</dbReference>
<dbReference type="Proteomes" id="UP000319384">
    <property type="component" value="Unassembled WGS sequence"/>
</dbReference>
<sequence length="248" mass="27399">RKGAAELEFAVKKVHSLDSSKGGPEGYITAIERRVEDLVFEEIKKFYPEDNFLSTQLGHEINNSNLTWILKPIDGAENFINGYPHFSISLCSIIDGDVMSAVIIDPIRREEFSASDGGGANLNNNKIRSSKQNNLEDSMLSFIKSYDDKSYDHKKTHKELSNQKLNMRESGCLSLDLSYVGTGRLDGLWAYDISLIDIAAGSLIAQEGGALASNFNGDPKFLDGNNIITSTSKIYKSLLKSIKPYFSG</sequence>
<dbReference type="PANTHER" id="PTHR20854:SF4">
    <property type="entry name" value="INOSITOL-1-MONOPHOSPHATASE-RELATED"/>
    <property type="match status" value="1"/>
</dbReference>
<comment type="cofactor">
    <cofactor evidence="2">
        <name>Mg(2+)</name>
        <dbReference type="ChEBI" id="CHEBI:18420"/>
    </cofactor>
</comment>
<comment type="similarity">
    <text evidence="1">Belongs to the inositol monophosphatase superfamily.</text>
</comment>
<dbReference type="AlphaFoldDB" id="A0A520MX50"/>
<comment type="caution">
    <text evidence="3">The sequence shown here is derived from an EMBL/GenBank/DDBJ whole genome shotgun (WGS) entry which is preliminary data.</text>
</comment>
<dbReference type="SUPFAM" id="SSF56655">
    <property type="entry name" value="Carbohydrate phosphatase"/>
    <property type="match status" value="1"/>
</dbReference>
<feature type="binding site" evidence="2">
    <location>
        <position position="73"/>
    </location>
    <ligand>
        <name>Mg(2+)</name>
        <dbReference type="ChEBI" id="CHEBI:18420"/>
        <label>1</label>
        <note>catalytic</note>
    </ligand>
</feature>
<protein>
    <submittedName>
        <fullName evidence="3">Inositol monophosphatase</fullName>
    </submittedName>
</protein>
<organism evidence="3 4">
    <name type="scientific">SAR86 cluster bacterium</name>
    <dbReference type="NCBI Taxonomy" id="2030880"/>
    <lineage>
        <taxon>Bacteria</taxon>
        <taxon>Pseudomonadati</taxon>
        <taxon>Pseudomonadota</taxon>
        <taxon>Gammaproteobacteria</taxon>
        <taxon>SAR86 cluster</taxon>
    </lineage>
</organism>
<proteinExistence type="inferred from homology"/>
<dbReference type="GO" id="GO:0007165">
    <property type="term" value="P:signal transduction"/>
    <property type="evidence" value="ECO:0007669"/>
    <property type="project" value="TreeGrafter"/>
</dbReference>
<feature type="binding site" evidence="2">
    <location>
        <position position="197"/>
    </location>
    <ligand>
        <name>Mg(2+)</name>
        <dbReference type="ChEBI" id="CHEBI:18420"/>
        <label>1</label>
        <note>catalytic</note>
    </ligand>
</feature>
<evidence type="ECO:0000313" key="3">
    <source>
        <dbReference type="EMBL" id="RZO25810.1"/>
    </source>
</evidence>
<dbReference type="GO" id="GO:0046872">
    <property type="term" value="F:metal ion binding"/>
    <property type="evidence" value="ECO:0007669"/>
    <property type="project" value="UniProtKB-KW"/>
</dbReference>
<dbReference type="InterPro" id="IPR000760">
    <property type="entry name" value="Inositol_monophosphatase-like"/>
</dbReference>
<gene>
    <name evidence="3" type="ORF">EVA95_03085</name>
</gene>
<feature type="non-terminal residue" evidence="3">
    <location>
        <position position="1"/>
    </location>
</feature>
<evidence type="ECO:0000256" key="1">
    <source>
        <dbReference type="ARBA" id="ARBA00009759"/>
    </source>
</evidence>
<dbReference type="Gene3D" id="3.30.540.10">
    <property type="entry name" value="Fructose-1,6-Bisphosphatase, subunit A, domain 1"/>
    <property type="match status" value="1"/>
</dbReference>
<name>A0A520MX50_9GAMM</name>
<dbReference type="PANTHER" id="PTHR20854">
    <property type="entry name" value="INOSITOL MONOPHOSPHATASE"/>
    <property type="match status" value="1"/>
</dbReference>
<keyword evidence="2" id="KW-0479">Metal-binding</keyword>
<dbReference type="Gene3D" id="3.40.190.80">
    <property type="match status" value="1"/>
</dbReference>
<evidence type="ECO:0000313" key="4">
    <source>
        <dbReference type="Proteomes" id="UP000319384"/>
    </source>
</evidence>
<feature type="binding site" evidence="2">
    <location>
        <position position="74"/>
    </location>
    <ligand>
        <name>Mg(2+)</name>
        <dbReference type="ChEBI" id="CHEBI:18420"/>
        <label>1</label>
        <note>catalytic</note>
    </ligand>
</feature>
<dbReference type="GO" id="GO:0006020">
    <property type="term" value="P:inositol metabolic process"/>
    <property type="evidence" value="ECO:0007669"/>
    <property type="project" value="TreeGrafter"/>
</dbReference>
<dbReference type="PRINTS" id="PR00377">
    <property type="entry name" value="IMPHPHTASES"/>
</dbReference>
<accession>A0A520MX50</accession>
<reference evidence="3 4" key="1">
    <citation type="submission" date="2019-02" db="EMBL/GenBank/DDBJ databases">
        <title>Prokaryotic population dynamics and viral predation in marine succession experiment using metagenomics: the confinement effect.</title>
        <authorList>
            <person name="Haro-Moreno J.M."/>
            <person name="Rodriguez-Valera F."/>
            <person name="Lopez-Perez M."/>
        </authorList>
    </citation>
    <scope>NUCLEOTIDE SEQUENCE [LARGE SCALE GENOMIC DNA]</scope>
    <source>
        <strain evidence="3">MED-G162</strain>
    </source>
</reference>
<evidence type="ECO:0000256" key="2">
    <source>
        <dbReference type="PIRSR" id="PIRSR600760-2"/>
    </source>
</evidence>
<dbReference type="EMBL" id="SHBH01000026">
    <property type="protein sequence ID" value="RZO25810.1"/>
    <property type="molecule type" value="Genomic_DNA"/>
</dbReference>
<keyword evidence="2" id="KW-0460">Magnesium</keyword>